<keyword evidence="5" id="KW-1185">Reference proteome</keyword>
<accession>A0AA94H5F8</accession>
<dbReference type="KEGG" id="kor:AWR26_03775"/>
<protein>
    <submittedName>
        <fullName evidence="4">Type III secretion protein D</fullName>
    </submittedName>
    <submittedName>
        <fullName evidence="3">Type III secretion protein HrpQ</fullName>
    </submittedName>
</protein>
<dbReference type="InterPro" id="IPR053946">
    <property type="entry name" value="YscD_ppl_3rd"/>
</dbReference>
<feature type="domain" description="YscD cytoplasmic" evidence="1">
    <location>
        <begin position="5"/>
        <end position="94"/>
    </location>
</feature>
<feature type="domain" description="YscD-like Bon-like" evidence="2">
    <location>
        <begin position="181"/>
        <end position="242"/>
    </location>
</feature>
<gene>
    <name evidence="3" type="ORF">AWR26_03775</name>
    <name evidence="4" type="ORF">SAMN05216286_3555</name>
</gene>
<dbReference type="RefSeq" id="WP_064563716.1">
    <property type="nucleotide sequence ID" value="NZ_CP014007.2"/>
</dbReference>
<evidence type="ECO:0000313" key="4">
    <source>
        <dbReference type="EMBL" id="SFC87372.1"/>
    </source>
</evidence>
<evidence type="ECO:0000313" key="5">
    <source>
        <dbReference type="Proteomes" id="UP000078227"/>
    </source>
</evidence>
<dbReference type="Pfam" id="PF16697">
    <property type="entry name" value="Yop-YscD_cpl"/>
    <property type="match status" value="1"/>
</dbReference>
<dbReference type="SUPFAM" id="SSF49879">
    <property type="entry name" value="SMAD/FHA domain"/>
    <property type="match status" value="1"/>
</dbReference>
<dbReference type="InterPro" id="IPR008984">
    <property type="entry name" value="SMAD_FHA_dom_sf"/>
</dbReference>
<dbReference type="EMBL" id="CP014007">
    <property type="protein sequence ID" value="ANI81312.1"/>
    <property type="molecule type" value="Genomic_DNA"/>
</dbReference>
<dbReference type="CDD" id="cd00060">
    <property type="entry name" value="FHA"/>
    <property type="match status" value="1"/>
</dbReference>
<dbReference type="Proteomes" id="UP000078227">
    <property type="component" value="Chromosome"/>
</dbReference>
<organism evidence="4 6">
    <name type="scientific">Kosakonia oryzae</name>
    <dbReference type="NCBI Taxonomy" id="497725"/>
    <lineage>
        <taxon>Bacteria</taxon>
        <taxon>Pseudomonadati</taxon>
        <taxon>Pseudomonadota</taxon>
        <taxon>Gammaproteobacteria</taxon>
        <taxon>Enterobacterales</taxon>
        <taxon>Enterobacteriaceae</taxon>
        <taxon>Kosakonia</taxon>
    </lineage>
</organism>
<proteinExistence type="predicted"/>
<dbReference type="EMBL" id="FOKO01000004">
    <property type="protein sequence ID" value="SFC87372.1"/>
    <property type="molecule type" value="Genomic_DNA"/>
</dbReference>
<dbReference type="Proteomes" id="UP000182314">
    <property type="component" value="Unassembled WGS sequence"/>
</dbReference>
<reference evidence="3 5" key="2">
    <citation type="submission" date="2021-03" db="EMBL/GenBank/DDBJ databases">
        <authorList>
            <person name="Li Y."/>
            <person name="Li S."/>
            <person name="Chen M."/>
            <person name="Peng G."/>
            <person name="Tan Z."/>
            <person name="An Q."/>
        </authorList>
    </citation>
    <scope>NUCLEOTIDE SEQUENCE [LARGE SCALE GENOMIC DNA]</scope>
    <source>
        <strain evidence="3 5">Ola 51</strain>
    </source>
</reference>
<dbReference type="Pfam" id="PF21934">
    <property type="entry name" value="Yop-YscD_ppl_3rd"/>
    <property type="match status" value="1"/>
</dbReference>
<evidence type="ECO:0000313" key="6">
    <source>
        <dbReference type="Proteomes" id="UP000182314"/>
    </source>
</evidence>
<reference evidence="4 6" key="1">
    <citation type="submission" date="2016-10" db="EMBL/GenBank/DDBJ databases">
        <authorList>
            <person name="Varghese N."/>
            <person name="Submissions S."/>
        </authorList>
    </citation>
    <scope>NUCLEOTIDE SEQUENCE [LARGE SCALE GENOMIC DNA]</scope>
    <source>
        <strain evidence="4 6">CGMCC 1.7012</strain>
    </source>
</reference>
<evidence type="ECO:0000259" key="2">
    <source>
        <dbReference type="Pfam" id="PF21934"/>
    </source>
</evidence>
<name>A0AA94H5F8_9ENTR</name>
<dbReference type="AlphaFoldDB" id="A0AA94H5F8"/>
<sequence length="303" mass="33297">MFELRVLNGLQEGAALPLSGKSWSIGNAAERELQLTDNGIEPLHCQLVLTTEGWKLTPCAGSVGNHQGEKSDVPLLLQPGDIFTLNGIWLSLDDAATPWKKAPPGSPISAVAAQDSTPPATIAVPVSFASLLPRWAQIATMALLLLLTVTITSWILQPGMAQENANESLNVRPLLKDNAALHQVLVQKLRERELWPQVQLISSNKGITLSSELSQEQLSVVRRMVKAIRDEYQLGVALNDDTRLKNITLPFRIIQITSGLRANIVTEGGQRLFIGDERDGWRLTEITNDHVKFAGRENITVKW</sequence>
<evidence type="ECO:0000259" key="1">
    <source>
        <dbReference type="Pfam" id="PF16697"/>
    </source>
</evidence>
<dbReference type="Gene3D" id="2.60.200.20">
    <property type="match status" value="1"/>
</dbReference>
<evidence type="ECO:0000313" key="3">
    <source>
        <dbReference type="EMBL" id="ANI81312.1"/>
    </source>
</evidence>
<dbReference type="InterPro" id="IPR032030">
    <property type="entry name" value="YscD_cytoplasmic_dom"/>
</dbReference>